<gene>
    <name evidence="1" type="ORF">T12_3735</name>
</gene>
<keyword evidence="2" id="KW-1185">Reference proteome</keyword>
<evidence type="ECO:0000313" key="1">
    <source>
        <dbReference type="EMBL" id="KRY16894.1"/>
    </source>
</evidence>
<sequence length="72" mass="8444">MFMCKNWQSLLPLKERSGCMISLLIKIPTIPEFKLPGSLWSKSPKTITMKKSQNFQNKFFADFRENNQVYSP</sequence>
<protein>
    <submittedName>
        <fullName evidence="1">Uncharacterized protein</fullName>
    </submittedName>
</protein>
<accession>A0A0V0ZXJ3</accession>
<dbReference type="AlphaFoldDB" id="A0A0V0ZXJ3"/>
<dbReference type="EMBL" id="JYDQ01000071">
    <property type="protein sequence ID" value="KRY16894.1"/>
    <property type="molecule type" value="Genomic_DNA"/>
</dbReference>
<name>A0A0V0ZXJ3_9BILA</name>
<dbReference type="Proteomes" id="UP000054783">
    <property type="component" value="Unassembled WGS sequence"/>
</dbReference>
<proteinExistence type="predicted"/>
<comment type="caution">
    <text evidence="1">The sequence shown here is derived from an EMBL/GenBank/DDBJ whole genome shotgun (WGS) entry which is preliminary data.</text>
</comment>
<evidence type="ECO:0000313" key="2">
    <source>
        <dbReference type="Proteomes" id="UP000054783"/>
    </source>
</evidence>
<reference evidence="1 2" key="1">
    <citation type="submission" date="2015-01" db="EMBL/GenBank/DDBJ databases">
        <title>Evolution of Trichinella species and genotypes.</title>
        <authorList>
            <person name="Korhonen P.K."/>
            <person name="Edoardo P."/>
            <person name="Giuseppe L.R."/>
            <person name="Gasser R.B."/>
        </authorList>
    </citation>
    <scope>NUCLEOTIDE SEQUENCE [LARGE SCALE GENOMIC DNA]</scope>
    <source>
        <strain evidence="1">ISS2496</strain>
    </source>
</reference>
<organism evidence="1 2">
    <name type="scientific">Trichinella patagoniensis</name>
    <dbReference type="NCBI Taxonomy" id="990121"/>
    <lineage>
        <taxon>Eukaryota</taxon>
        <taxon>Metazoa</taxon>
        <taxon>Ecdysozoa</taxon>
        <taxon>Nematoda</taxon>
        <taxon>Enoplea</taxon>
        <taxon>Dorylaimia</taxon>
        <taxon>Trichinellida</taxon>
        <taxon>Trichinellidae</taxon>
        <taxon>Trichinella</taxon>
    </lineage>
</organism>